<feature type="region of interest" description="Disordered" evidence="3">
    <location>
        <begin position="482"/>
        <end position="508"/>
    </location>
</feature>
<feature type="compositionally biased region" description="Low complexity" evidence="3">
    <location>
        <begin position="494"/>
        <end position="503"/>
    </location>
</feature>
<dbReference type="Pfam" id="PF00439">
    <property type="entry name" value="Bromodomain"/>
    <property type="match status" value="1"/>
</dbReference>
<organism evidence="5 6">
    <name type="scientific">Zostera marina</name>
    <name type="common">Eelgrass</name>
    <dbReference type="NCBI Taxonomy" id="29655"/>
    <lineage>
        <taxon>Eukaryota</taxon>
        <taxon>Viridiplantae</taxon>
        <taxon>Streptophyta</taxon>
        <taxon>Embryophyta</taxon>
        <taxon>Tracheophyta</taxon>
        <taxon>Spermatophyta</taxon>
        <taxon>Magnoliopsida</taxon>
        <taxon>Liliopsida</taxon>
        <taxon>Zosteraceae</taxon>
        <taxon>Zostera</taxon>
    </lineage>
</organism>
<dbReference type="Gene3D" id="1.20.920.10">
    <property type="entry name" value="Bromodomain-like"/>
    <property type="match status" value="1"/>
</dbReference>
<accession>A0A0K9PCN0</accession>
<feature type="region of interest" description="Disordered" evidence="3">
    <location>
        <begin position="270"/>
        <end position="323"/>
    </location>
</feature>
<name>A0A0K9PCN0_ZOSMR</name>
<dbReference type="STRING" id="29655.A0A0K9PCN0"/>
<keyword evidence="1 2" id="KW-0103">Bromodomain</keyword>
<dbReference type="Proteomes" id="UP000036987">
    <property type="component" value="Unassembled WGS sequence"/>
</dbReference>
<evidence type="ECO:0000256" key="1">
    <source>
        <dbReference type="ARBA" id="ARBA00023117"/>
    </source>
</evidence>
<dbReference type="SMART" id="SM00297">
    <property type="entry name" value="BROMO"/>
    <property type="match status" value="1"/>
</dbReference>
<reference evidence="6" key="1">
    <citation type="journal article" date="2016" name="Nature">
        <title>The genome of the seagrass Zostera marina reveals angiosperm adaptation to the sea.</title>
        <authorList>
            <person name="Olsen J.L."/>
            <person name="Rouze P."/>
            <person name="Verhelst B."/>
            <person name="Lin Y.-C."/>
            <person name="Bayer T."/>
            <person name="Collen J."/>
            <person name="Dattolo E."/>
            <person name="De Paoli E."/>
            <person name="Dittami S."/>
            <person name="Maumus F."/>
            <person name="Michel G."/>
            <person name="Kersting A."/>
            <person name="Lauritano C."/>
            <person name="Lohaus R."/>
            <person name="Toepel M."/>
            <person name="Tonon T."/>
            <person name="Vanneste K."/>
            <person name="Amirebrahimi M."/>
            <person name="Brakel J."/>
            <person name="Bostroem C."/>
            <person name="Chovatia M."/>
            <person name="Grimwood J."/>
            <person name="Jenkins J.W."/>
            <person name="Jueterbock A."/>
            <person name="Mraz A."/>
            <person name="Stam W.T."/>
            <person name="Tice H."/>
            <person name="Bornberg-Bauer E."/>
            <person name="Green P.J."/>
            <person name="Pearson G.A."/>
            <person name="Procaccini G."/>
            <person name="Duarte C.M."/>
            <person name="Schmutz J."/>
            <person name="Reusch T.B.H."/>
            <person name="Van de Peer Y."/>
        </authorList>
    </citation>
    <scope>NUCLEOTIDE SEQUENCE [LARGE SCALE GENOMIC DNA]</scope>
    <source>
        <strain evidence="6">cv. Finnish</strain>
    </source>
</reference>
<dbReference type="PANTHER" id="PTHR22881:SF27">
    <property type="entry name" value="BROMODOMAIN CONTAINING 7_9"/>
    <property type="match status" value="1"/>
</dbReference>
<dbReference type="InterPro" id="IPR051831">
    <property type="entry name" value="Bromodomain_contain_prot"/>
</dbReference>
<feature type="compositionally biased region" description="Acidic residues" evidence="3">
    <location>
        <begin position="67"/>
        <end position="83"/>
    </location>
</feature>
<dbReference type="InterPro" id="IPR018359">
    <property type="entry name" value="Bromodomain_CS"/>
</dbReference>
<protein>
    <recommendedName>
        <fullName evidence="4">Bromo domain-containing protein</fullName>
    </recommendedName>
</protein>
<dbReference type="CDD" id="cd04369">
    <property type="entry name" value="Bromodomain"/>
    <property type="match status" value="1"/>
</dbReference>
<feature type="region of interest" description="Disordered" evidence="3">
    <location>
        <begin position="1"/>
        <end position="131"/>
    </location>
</feature>
<evidence type="ECO:0000313" key="6">
    <source>
        <dbReference type="Proteomes" id="UP000036987"/>
    </source>
</evidence>
<gene>
    <name evidence="5" type="ORF">ZOSMA_28G00890</name>
</gene>
<dbReference type="InterPro" id="IPR036427">
    <property type="entry name" value="Bromodomain-like_sf"/>
</dbReference>
<dbReference type="PROSITE" id="PS00633">
    <property type="entry name" value="BROMODOMAIN_1"/>
    <property type="match status" value="1"/>
</dbReference>
<proteinExistence type="predicted"/>
<feature type="compositionally biased region" description="Polar residues" evidence="3">
    <location>
        <begin position="102"/>
        <end position="115"/>
    </location>
</feature>
<comment type="caution">
    <text evidence="5">The sequence shown here is derived from an EMBL/GenBank/DDBJ whole genome shotgun (WGS) entry which is preliminary data.</text>
</comment>
<feature type="compositionally biased region" description="Basic and acidic residues" evidence="3">
    <location>
        <begin position="270"/>
        <end position="286"/>
    </location>
</feature>
<feature type="compositionally biased region" description="Polar residues" evidence="3">
    <location>
        <begin position="815"/>
        <end position="833"/>
    </location>
</feature>
<dbReference type="PRINTS" id="PR00503">
    <property type="entry name" value="BROMODOMAIN"/>
</dbReference>
<feature type="compositionally biased region" description="Polar residues" evidence="3">
    <location>
        <begin position="312"/>
        <end position="323"/>
    </location>
</feature>
<feature type="compositionally biased region" description="Polar residues" evidence="3">
    <location>
        <begin position="780"/>
        <end position="792"/>
    </location>
</feature>
<feature type="compositionally biased region" description="Basic and acidic residues" evidence="3">
    <location>
        <begin position="1"/>
        <end position="10"/>
    </location>
</feature>
<evidence type="ECO:0000259" key="4">
    <source>
        <dbReference type="PROSITE" id="PS50014"/>
    </source>
</evidence>
<dbReference type="PROSITE" id="PS50014">
    <property type="entry name" value="BROMODOMAIN_2"/>
    <property type="match status" value="1"/>
</dbReference>
<dbReference type="SUPFAM" id="SSF47370">
    <property type="entry name" value="Bromodomain"/>
    <property type="match status" value="1"/>
</dbReference>
<dbReference type="InterPro" id="IPR001487">
    <property type="entry name" value="Bromodomain"/>
</dbReference>
<evidence type="ECO:0000313" key="5">
    <source>
        <dbReference type="EMBL" id="KMZ66729.1"/>
    </source>
</evidence>
<dbReference type="OrthoDB" id="21449at2759"/>
<feature type="region of interest" description="Disordered" evidence="3">
    <location>
        <begin position="714"/>
        <end position="745"/>
    </location>
</feature>
<dbReference type="EMBL" id="LFYR01000958">
    <property type="protein sequence ID" value="KMZ66729.1"/>
    <property type="molecule type" value="Genomic_DNA"/>
</dbReference>
<feature type="compositionally biased region" description="Basic residues" evidence="3">
    <location>
        <begin position="287"/>
        <end position="302"/>
    </location>
</feature>
<keyword evidence="6" id="KW-1185">Reference proteome</keyword>
<sequence>MGKKIAVEHNNRKKKKGRPSLLDVQKRYLRLQKEKEGEDEELQRNPNPNSKHRIDENRRGTKRNNPDDDELGGEGVDDDEEDDVGKRREKKLKFVHRLASNGMPNQTELDSSGSDSEGRGKSRTKKNRKIESVVEDGSHTEVMIERQISLSKTVQACEVVDLEPTMPLPDTKLLLFILDRLQKKDTYGVFSEPVDPEELPDYHDIIENPMDFSTIRNKLSNGAYANLEQFEEDVYLLTSNAMRYNSSDTIYFRQARSIQELAKKDFENLRQESDDNEPGHQPEPKIVKRGRPPNKNIFKKPVGRPSADHSKSNSYDFSTSTLTNSYDKTLPSNLLNYVSRKEPVMDKFSPTVSASQLIRNNERFGRTGNKKTEKNDEPTGYVLKGSSTKYGKKAVILEENRRNSYVHPQLISSSEPSILTTFDEERKQLIPIGLHMKYSYARSLARFASNLGPVGWEIAARQIQNALPPGTQFGRGWVCEKDAPQANQPPLPPMSSSQSPTTSIYHPPEIPVSSNVLSSGANLPSKTSVPILVAPVIPNSTLNPSDMVEISNTLKHGSYSGPPTGSGIRSNGFNSGFACGISEDGKTTRSPVSKGSLSPQVQVTHVRALDMVSKSDNSFKHPEMINHHADSLRAEAVNQATMSAKNNLCQTSSNLSDVDSKKLEISNFVNFANSSLCSPSVNDSSTKIMDTENAKIDNSSTTANAVKTRLIQSTLKQPETKSERLSNPSTLDFGNRSMHHPEPERQLKVQKDFSGASFTLSGTATCKSEPETLNKLVNPGTMSSKSESTQNPKGFWHGLPLHPKMDSAPPDLNVRFQSPGSPASGLMTDSQNPDLALQL</sequence>
<dbReference type="AlphaFoldDB" id="A0A0K9PCN0"/>
<feature type="compositionally biased region" description="Basic residues" evidence="3">
    <location>
        <begin position="87"/>
        <end position="96"/>
    </location>
</feature>
<dbReference type="PANTHER" id="PTHR22881">
    <property type="entry name" value="BROMODOMAIN CONTAINING PROTEIN"/>
    <property type="match status" value="1"/>
</dbReference>
<evidence type="ECO:0000256" key="2">
    <source>
        <dbReference type="PROSITE-ProRule" id="PRU00035"/>
    </source>
</evidence>
<feature type="domain" description="Bromo" evidence="4">
    <location>
        <begin position="182"/>
        <end position="252"/>
    </location>
</feature>
<feature type="region of interest" description="Disordered" evidence="3">
    <location>
        <begin position="777"/>
        <end position="839"/>
    </location>
</feature>
<evidence type="ECO:0000256" key="3">
    <source>
        <dbReference type="SAM" id="MobiDB-lite"/>
    </source>
</evidence>